<dbReference type="GO" id="GO:0005524">
    <property type="term" value="F:ATP binding"/>
    <property type="evidence" value="ECO:0007669"/>
    <property type="project" value="UniProtKB-UniRule"/>
</dbReference>
<keyword evidence="10" id="KW-1185">Reference proteome</keyword>
<dbReference type="InterPro" id="IPR011009">
    <property type="entry name" value="Kinase-like_dom_sf"/>
</dbReference>
<gene>
    <name evidence="7" type="primary">mtnK</name>
    <name evidence="9" type="ORF">ET464_00410</name>
</gene>
<reference evidence="9 10" key="1">
    <citation type="submission" date="2019-01" db="EMBL/GenBank/DDBJ databases">
        <title>Genome sequencing of strain FW100M-2.</title>
        <authorList>
            <person name="Heo J."/>
            <person name="Kim S.-J."/>
            <person name="Kim J.-S."/>
            <person name="Hong S.-B."/>
            <person name="Kwon S.-W."/>
        </authorList>
    </citation>
    <scope>NUCLEOTIDE SEQUENCE [LARGE SCALE GENOMIC DNA]</scope>
    <source>
        <strain evidence="9 10">FW100M-2</strain>
    </source>
</reference>
<feature type="binding site" evidence="7">
    <location>
        <position position="41"/>
    </location>
    <ligand>
        <name>ATP</name>
        <dbReference type="ChEBI" id="CHEBI:30616"/>
    </ligand>
</feature>
<feature type="binding site" evidence="7">
    <location>
        <begin position="112"/>
        <end position="114"/>
    </location>
    <ligand>
        <name>ATP</name>
        <dbReference type="ChEBI" id="CHEBI:30616"/>
    </ligand>
</feature>
<evidence type="ECO:0000256" key="5">
    <source>
        <dbReference type="ARBA" id="ARBA00022777"/>
    </source>
</evidence>
<evidence type="ECO:0000313" key="9">
    <source>
        <dbReference type="EMBL" id="QAY65075.1"/>
    </source>
</evidence>
<dbReference type="NCBIfam" id="TIGR01767">
    <property type="entry name" value="MTRK"/>
    <property type="match status" value="1"/>
</dbReference>
<dbReference type="Gene3D" id="3.30.200.20">
    <property type="entry name" value="Phosphorylase Kinase, domain 1"/>
    <property type="match status" value="1"/>
</dbReference>
<organism evidence="9 10">
    <name type="scientific">Paenibacillus protaetiae</name>
    <dbReference type="NCBI Taxonomy" id="2509456"/>
    <lineage>
        <taxon>Bacteria</taxon>
        <taxon>Bacillati</taxon>
        <taxon>Bacillota</taxon>
        <taxon>Bacilli</taxon>
        <taxon>Bacillales</taxon>
        <taxon>Paenibacillaceae</taxon>
        <taxon>Paenibacillus</taxon>
    </lineage>
</organism>
<feature type="domain" description="Aminoglycoside phosphotransferase" evidence="8">
    <location>
        <begin position="33"/>
        <end position="269"/>
    </location>
</feature>
<dbReference type="EC" id="2.7.1.100" evidence="7"/>
<feature type="binding site" evidence="7">
    <location>
        <position position="347"/>
    </location>
    <ligand>
        <name>substrate</name>
    </ligand>
</feature>
<keyword evidence="7" id="KW-0486">Methionine biosynthesis</keyword>
<dbReference type="UniPathway" id="UPA00904">
    <property type="reaction ID" value="UER00872"/>
</dbReference>
<feature type="binding site" evidence="7">
    <location>
        <begin position="247"/>
        <end position="249"/>
    </location>
    <ligand>
        <name>ATP</name>
        <dbReference type="ChEBI" id="CHEBI:30616"/>
    </ligand>
</feature>
<dbReference type="RefSeq" id="WP_129437255.1">
    <property type="nucleotide sequence ID" value="NZ_CP035492.1"/>
</dbReference>
<evidence type="ECO:0000256" key="2">
    <source>
        <dbReference type="ARBA" id="ARBA00011738"/>
    </source>
</evidence>
<dbReference type="PANTHER" id="PTHR34273">
    <property type="entry name" value="METHYLTHIORIBOSE KINASE"/>
    <property type="match status" value="1"/>
</dbReference>
<keyword evidence="3 7" id="KW-0808">Transferase</keyword>
<name>A0A4P6ERK8_9BACL</name>
<evidence type="ECO:0000259" key="8">
    <source>
        <dbReference type="Pfam" id="PF01636"/>
    </source>
</evidence>
<dbReference type="HAMAP" id="MF_01683">
    <property type="entry name" value="Salvage_MtnK"/>
    <property type="match status" value="1"/>
</dbReference>
<dbReference type="EMBL" id="CP035492">
    <property type="protein sequence ID" value="QAY65075.1"/>
    <property type="molecule type" value="Genomic_DNA"/>
</dbReference>
<dbReference type="OrthoDB" id="9777791at2"/>
<evidence type="ECO:0000313" key="10">
    <source>
        <dbReference type="Proteomes" id="UP000293568"/>
    </source>
</evidence>
<dbReference type="KEGG" id="pprt:ET464_00410"/>
<dbReference type="AlphaFoldDB" id="A0A4P6ERK8"/>
<evidence type="ECO:0000256" key="1">
    <source>
        <dbReference type="ARBA" id="ARBA00010165"/>
    </source>
</evidence>
<dbReference type="GO" id="GO:0019509">
    <property type="term" value="P:L-methionine salvage from methylthioadenosine"/>
    <property type="evidence" value="ECO:0007669"/>
    <property type="project" value="UniProtKB-UniRule"/>
</dbReference>
<dbReference type="PIRSF" id="PIRSF031134">
    <property type="entry name" value="MTRK"/>
    <property type="match status" value="1"/>
</dbReference>
<comment type="catalytic activity">
    <reaction evidence="7">
        <text>5-(methylsulfanyl)-D-ribose + ATP = 5-(methylsulfanyl)-alpha-D-ribose 1-phosphate + ADP + H(+)</text>
        <dbReference type="Rhea" id="RHEA:22312"/>
        <dbReference type="ChEBI" id="CHEBI:15378"/>
        <dbReference type="ChEBI" id="CHEBI:30616"/>
        <dbReference type="ChEBI" id="CHEBI:58533"/>
        <dbReference type="ChEBI" id="CHEBI:78440"/>
        <dbReference type="ChEBI" id="CHEBI:456216"/>
        <dbReference type="EC" id="2.7.1.100"/>
    </reaction>
</comment>
<dbReference type="SUPFAM" id="SSF56112">
    <property type="entry name" value="Protein kinase-like (PK-like)"/>
    <property type="match status" value="1"/>
</dbReference>
<sequence length="405" mass="44905">MTTTYHPLSEQEAIEIARSLDHFFPANAKLSSKEIGDGNLNLVFHITDSESGKSLIMKQALPYAKVVGESWPLSLDRSRIESEALILQNKLAPGLAPIVYHYDPELALTIMEDLSDHVIMRKGLIEGTVYPHAAEHLSTFLAQTLFFTSDFGMNQQQKKVQLGKFINPDLCKITEDLIFDDPYTVSPNNSYEAAIEDAAEALRTDAALHLEVAILRDKFLTKAEALLHGDLHTGSVFATPESTKVIDPEFAYYGPMGFDIGAIIANLFMNYAGQEHWIGDAGKRAEFRAYLVETVRSLWTQFDAKFRKLWDEHNVDRLASSTPAFKAFYMSRLLQDAVGFAGCKIVRRIVGLSHVADIDSIPDAAARETAQRMALRIGTALIKANRSVRSIDEAIDIALSAAANK</sequence>
<feature type="binding site" evidence="7">
    <location>
        <position position="58"/>
    </location>
    <ligand>
        <name>ATP</name>
        <dbReference type="ChEBI" id="CHEBI:30616"/>
    </ligand>
</feature>
<feature type="binding site" evidence="7">
    <location>
        <position position="230"/>
    </location>
    <ligand>
        <name>substrate</name>
    </ligand>
</feature>
<dbReference type="Gene3D" id="3.90.1200.10">
    <property type="match status" value="1"/>
</dbReference>
<keyword evidence="6 7" id="KW-0067">ATP-binding</keyword>
<protein>
    <recommendedName>
        <fullName evidence="7">Methylthioribose kinase</fullName>
        <shortName evidence="7">MTR kinase</shortName>
        <ecNumber evidence="7">2.7.1.100</ecNumber>
    </recommendedName>
</protein>
<accession>A0A4P6ERK8</accession>
<keyword evidence="5 7" id="KW-0418">Kinase</keyword>
<evidence type="ECO:0000256" key="6">
    <source>
        <dbReference type="ARBA" id="ARBA00022840"/>
    </source>
</evidence>
<comment type="pathway">
    <text evidence="7">Amino-acid biosynthesis; L-methionine biosynthesis via salvage pathway; S-methyl-5-thio-alpha-D-ribose 1-phosphate from S-methyl-5'-thioadenosine (hydrolase route): step 2/2.</text>
</comment>
<comment type="function">
    <text evidence="7">Catalyzes the phosphorylation of methylthioribose into methylthioribose-1-phosphate.</text>
</comment>
<proteinExistence type="inferred from homology"/>
<keyword evidence="4 7" id="KW-0547">Nucleotide-binding</keyword>
<dbReference type="Pfam" id="PF01636">
    <property type="entry name" value="APH"/>
    <property type="match status" value="1"/>
</dbReference>
<evidence type="ECO:0000256" key="3">
    <source>
        <dbReference type="ARBA" id="ARBA00022679"/>
    </source>
</evidence>
<evidence type="ECO:0000256" key="7">
    <source>
        <dbReference type="HAMAP-Rule" id="MF_01683"/>
    </source>
</evidence>
<dbReference type="InterPro" id="IPR002575">
    <property type="entry name" value="Aminoglycoside_PTrfase"/>
</dbReference>
<dbReference type="PANTHER" id="PTHR34273:SF2">
    <property type="entry name" value="METHYLTHIORIBOSE KINASE"/>
    <property type="match status" value="1"/>
</dbReference>
<dbReference type="Proteomes" id="UP000293568">
    <property type="component" value="Chromosome"/>
</dbReference>
<keyword evidence="7" id="KW-0028">Amino-acid biosynthesis</keyword>
<evidence type="ECO:0000256" key="4">
    <source>
        <dbReference type="ARBA" id="ARBA00022741"/>
    </source>
</evidence>
<dbReference type="InterPro" id="IPR009212">
    <property type="entry name" value="Methylthioribose_kinase"/>
</dbReference>
<comment type="subunit">
    <text evidence="2 7">Homodimer.</text>
</comment>
<dbReference type="GO" id="GO:0046522">
    <property type="term" value="F:S-methyl-5-thioribose kinase activity"/>
    <property type="evidence" value="ECO:0007669"/>
    <property type="project" value="UniProtKB-UniRule"/>
</dbReference>
<comment type="similarity">
    <text evidence="1 7">Belongs to the methylthioribose kinase family.</text>
</comment>